<proteinExistence type="predicted"/>
<gene>
    <name evidence="2" type="primary">Copb1</name>
    <name evidence="2" type="ORF">TNCV_399141</name>
</gene>
<reference evidence="2" key="1">
    <citation type="submission" date="2020-08" db="EMBL/GenBank/DDBJ databases">
        <title>Multicomponent nature underlies the extraordinary mechanical properties of spider dragline silk.</title>
        <authorList>
            <person name="Kono N."/>
            <person name="Nakamura H."/>
            <person name="Mori M."/>
            <person name="Yoshida Y."/>
            <person name="Ohtoshi R."/>
            <person name="Malay A.D."/>
            <person name="Moran D.A.P."/>
            <person name="Tomita M."/>
            <person name="Numata K."/>
            <person name="Arakawa K."/>
        </authorList>
    </citation>
    <scope>NUCLEOTIDE SEQUENCE</scope>
</reference>
<dbReference type="Proteomes" id="UP000887159">
    <property type="component" value="Unassembled WGS sequence"/>
</dbReference>
<keyword evidence="3" id="KW-1185">Reference proteome</keyword>
<dbReference type="PANTHER" id="PTHR10635:SF0">
    <property type="entry name" value="COATOMER SUBUNIT BETA"/>
    <property type="match status" value="1"/>
</dbReference>
<evidence type="ECO:0000259" key="1">
    <source>
        <dbReference type="Pfam" id="PF14806"/>
    </source>
</evidence>
<protein>
    <submittedName>
        <fullName evidence="2">Coatomer subunit beta</fullName>
    </submittedName>
</protein>
<dbReference type="GO" id="GO:0006891">
    <property type="term" value="P:intra-Golgi vesicle-mediated transport"/>
    <property type="evidence" value="ECO:0007669"/>
    <property type="project" value="TreeGrafter"/>
</dbReference>
<dbReference type="PANTHER" id="PTHR10635">
    <property type="entry name" value="COATOMER SUBUNIT BETA"/>
    <property type="match status" value="1"/>
</dbReference>
<accession>A0A8X6VTV9</accession>
<name>A0A8X6VTV9_TRICX</name>
<comment type="caution">
    <text evidence="2">The sequence shown here is derived from an EMBL/GenBank/DDBJ whole genome shotgun (WGS) entry which is preliminary data.</text>
</comment>
<dbReference type="EMBL" id="BMAU01021360">
    <property type="protein sequence ID" value="GFY22378.1"/>
    <property type="molecule type" value="Genomic_DNA"/>
</dbReference>
<organism evidence="2 3">
    <name type="scientific">Trichonephila clavipes</name>
    <name type="common">Golden silk orbweaver</name>
    <name type="synonym">Nephila clavipes</name>
    <dbReference type="NCBI Taxonomy" id="2585209"/>
    <lineage>
        <taxon>Eukaryota</taxon>
        <taxon>Metazoa</taxon>
        <taxon>Ecdysozoa</taxon>
        <taxon>Arthropoda</taxon>
        <taxon>Chelicerata</taxon>
        <taxon>Arachnida</taxon>
        <taxon>Araneae</taxon>
        <taxon>Araneomorphae</taxon>
        <taxon>Entelegynae</taxon>
        <taxon>Araneoidea</taxon>
        <taxon>Nephilidae</taxon>
        <taxon>Trichonephila</taxon>
    </lineage>
</organism>
<dbReference type="GO" id="GO:0006888">
    <property type="term" value="P:endoplasmic reticulum to Golgi vesicle-mediated transport"/>
    <property type="evidence" value="ECO:0007669"/>
    <property type="project" value="TreeGrafter"/>
</dbReference>
<evidence type="ECO:0000313" key="3">
    <source>
        <dbReference type="Proteomes" id="UP000887159"/>
    </source>
</evidence>
<dbReference type="GO" id="GO:0006886">
    <property type="term" value="P:intracellular protein transport"/>
    <property type="evidence" value="ECO:0007669"/>
    <property type="project" value="InterPro"/>
</dbReference>
<dbReference type="AlphaFoldDB" id="A0A8X6VTV9"/>
<dbReference type="InterPro" id="IPR029446">
    <property type="entry name" value="COPB1_appendage_platform_dom"/>
</dbReference>
<dbReference type="InterPro" id="IPR016460">
    <property type="entry name" value="COPB1"/>
</dbReference>
<dbReference type="GO" id="GO:0030126">
    <property type="term" value="C:COPI vesicle coat"/>
    <property type="evidence" value="ECO:0007669"/>
    <property type="project" value="TreeGrafter"/>
</dbReference>
<sequence>MIFLGSASDRSVVVLNDIHIDIMDYIIPATCTDQEFRQMWAEFEWENKVSVNTNLTDLYDYLSHLIGFTNMRCLTPEKALSGECGFMAANLYARSIFGEYALPMMVHYCEEEMNSIVYLALDSHDDLWLICVTYKYVAPNRAWARLDRAMNQ</sequence>
<evidence type="ECO:0000313" key="2">
    <source>
        <dbReference type="EMBL" id="GFY22378.1"/>
    </source>
</evidence>
<feature type="domain" description="Coatomer beta subunit appendage platform" evidence="1">
    <location>
        <begin position="9"/>
        <end position="102"/>
    </location>
</feature>
<dbReference type="Pfam" id="PF14806">
    <property type="entry name" value="Coatomer_b_Cpla"/>
    <property type="match status" value="1"/>
</dbReference>